<dbReference type="InterPro" id="IPR013824">
    <property type="entry name" value="Topo_IA_cen_sub1"/>
</dbReference>
<dbReference type="GO" id="GO:0003916">
    <property type="term" value="F:DNA topoisomerase activity"/>
    <property type="evidence" value="ECO:0007669"/>
    <property type="project" value="InterPro"/>
</dbReference>
<sequence length="85" mass="9546">MKQLLKEKDKDKKDEHGGIGTPATRSDMLEKLKNRQFIREEKGKLIPTETGVAFFRALPESATLPDMTALWSAQQSDIEQGSKTV</sequence>
<dbReference type="Proteomes" id="UP000013568">
    <property type="component" value="Unassembled WGS sequence"/>
</dbReference>
<feature type="region of interest" description="Disordered" evidence="2">
    <location>
        <begin position="1"/>
        <end position="25"/>
    </location>
</feature>
<evidence type="ECO:0000256" key="1">
    <source>
        <dbReference type="ARBA" id="ARBA00023235"/>
    </source>
</evidence>
<feature type="domain" description="Topo IA-type catalytic" evidence="3">
    <location>
        <begin position="1"/>
        <end position="85"/>
    </location>
</feature>
<feature type="non-terminal residue" evidence="4">
    <location>
        <position position="85"/>
    </location>
</feature>
<organism evidence="4 5">
    <name type="scientific">Serratia symbiotica str. Tucson</name>
    <dbReference type="NCBI Taxonomy" id="914128"/>
    <lineage>
        <taxon>Bacteria</taxon>
        <taxon>Pseudomonadati</taxon>
        <taxon>Pseudomonadota</taxon>
        <taxon>Gammaproteobacteria</taxon>
        <taxon>Enterobacterales</taxon>
        <taxon>Yersiniaceae</taxon>
        <taxon>Serratia</taxon>
        <taxon>Serratia symbiotica</taxon>
    </lineage>
</organism>
<dbReference type="Gene3D" id="1.10.460.10">
    <property type="entry name" value="Topoisomerase I, domain 2"/>
    <property type="match status" value="1"/>
</dbReference>
<evidence type="ECO:0000313" key="4">
    <source>
        <dbReference type="EMBL" id="EFW11165.1"/>
    </source>
</evidence>
<dbReference type="EMBL" id="GL636317">
    <property type="protein sequence ID" value="EFW11165.1"/>
    <property type="molecule type" value="Genomic_DNA"/>
</dbReference>
<name>E9CQK5_9GAMM</name>
<dbReference type="GO" id="GO:0003677">
    <property type="term" value="F:DNA binding"/>
    <property type="evidence" value="ECO:0007669"/>
    <property type="project" value="InterPro"/>
</dbReference>
<accession>E9CQK5</accession>
<feature type="compositionally biased region" description="Basic and acidic residues" evidence="2">
    <location>
        <begin position="1"/>
        <end position="17"/>
    </location>
</feature>
<proteinExistence type="predicted"/>
<evidence type="ECO:0000259" key="3">
    <source>
        <dbReference type="PROSITE" id="PS52039"/>
    </source>
</evidence>
<keyword evidence="5" id="KW-1185">Reference proteome</keyword>
<gene>
    <name evidence="4" type="ORF">SSYM_0173</name>
</gene>
<keyword evidence="1 4" id="KW-0413">Isomerase</keyword>
<dbReference type="AlphaFoldDB" id="E9CQK5"/>
<protein>
    <submittedName>
        <fullName evidence="4">Putative DNA topoisomerase</fullName>
    </submittedName>
</protein>
<dbReference type="PROSITE" id="PS52039">
    <property type="entry name" value="TOPO_IA_2"/>
    <property type="match status" value="1"/>
</dbReference>
<dbReference type="Pfam" id="PF01131">
    <property type="entry name" value="Topoisom_bac"/>
    <property type="match status" value="1"/>
</dbReference>
<evidence type="ECO:0000313" key="5">
    <source>
        <dbReference type="Proteomes" id="UP000013568"/>
    </source>
</evidence>
<dbReference type="InterPro" id="IPR013497">
    <property type="entry name" value="Topo_IA_cen"/>
</dbReference>
<dbReference type="GO" id="GO:0006265">
    <property type="term" value="P:DNA topological change"/>
    <property type="evidence" value="ECO:0007669"/>
    <property type="project" value="InterPro"/>
</dbReference>
<dbReference type="SUPFAM" id="SSF56712">
    <property type="entry name" value="Prokaryotic type I DNA topoisomerase"/>
    <property type="match status" value="1"/>
</dbReference>
<reference evidence="5" key="1">
    <citation type="journal article" date="2011" name="Genome Biol. Evol.">
        <title>Massive genomic decay in Serratia symbiotica, a recently evolved symbiont of aphids.</title>
        <authorList>
            <person name="Burke G.R."/>
            <person name="Moran N.A."/>
        </authorList>
    </citation>
    <scope>NUCLEOTIDE SEQUENCE [LARGE SCALE GENOMIC DNA]</scope>
    <source>
        <strain evidence="5">Tucson</strain>
    </source>
</reference>
<dbReference type="HOGENOM" id="CLU_2518064_0_0_6"/>
<dbReference type="InterPro" id="IPR023405">
    <property type="entry name" value="Topo_IA_core_domain"/>
</dbReference>
<evidence type="ECO:0000256" key="2">
    <source>
        <dbReference type="SAM" id="MobiDB-lite"/>
    </source>
</evidence>